<comment type="subcellular location">
    <subcellularLocation>
        <location evidence="1">Membrane</location>
        <topology evidence="1">Multi-pass membrane protein</topology>
    </subcellularLocation>
</comment>
<dbReference type="GO" id="GO:0016020">
    <property type="term" value="C:membrane"/>
    <property type="evidence" value="ECO:0007669"/>
    <property type="project" value="UniProtKB-SubCell"/>
</dbReference>
<evidence type="ECO:0000313" key="18">
    <source>
        <dbReference type="Proteomes" id="UP000537989"/>
    </source>
</evidence>
<comment type="cofactor">
    <cofactor evidence="12">
        <name>Zn(2+)</name>
        <dbReference type="ChEBI" id="CHEBI:29105"/>
    </cofactor>
    <text evidence="12">Binds 1 zinc ion.</text>
</comment>
<keyword evidence="10" id="KW-0813">Transport</keyword>
<evidence type="ECO:0000259" key="15">
    <source>
        <dbReference type="Pfam" id="PF01432"/>
    </source>
</evidence>
<dbReference type="Pfam" id="PF01794">
    <property type="entry name" value="Ferric_reduct"/>
    <property type="match status" value="1"/>
</dbReference>
<evidence type="ECO:0000256" key="11">
    <source>
        <dbReference type="ARBA" id="ARBA00023136"/>
    </source>
</evidence>
<dbReference type="GO" id="GO:0005758">
    <property type="term" value="C:mitochondrial intermembrane space"/>
    <property type="evidence" value="ECO:0007669"/>
    <property type="project" value="TreeGrafter"/>
</dbReference>
<dbReference type="GO" id="GO:0046872">
    <property type="term" value="F:metal ion binding"/>
    <property type="evidence" value="ECO:0007669"/>
    <property type="project" value="UniProtKB-UniRule"/>
</dbReference>
<reference evidence="17 18" key="1">
    <citation type="submission" date="2020-02" db="EMBL/GenBank/DDBJ databases">
        <title>Identification and distribution of gene clusters putatively required for synthesis of sphingolipid metabolism inhibitors in phylogenetically diverse species of the filamentous fungus Fusarium.</title>
        <authorList>
            <person name="Kim H.-S."/>
            <person name="Busman M."/>
            <person name="Brown D.W."/>
            <person name="Divon H."/>
            <person name="Uhlig S."/>
            <person name="Proctor R.H."/>
        </authorList>
    </citation>
    <scope>NUCLEOTIDE SEQUENCE [LARGE SCALE GENOMIC DNA]</scope>
    <source>
        <strain evidence="17 18">NRRL 2903</strain>
    </source>
</reference>
<dbReference type="GO" id="GO:0006508">
    <property type="term" value="P:proteolysis"/>
    <property type="evidence" value="ECO:0007669"/>
    <property type="project" value="UniProtKB-KW"/>
</dbReference>
<evidence type="ECO:0000256" key="5">
    <source>
        <dbReference type="ARBA" id="ARBA00022723"/>
    </source>
</evidence>
<feature type="compositionally biased region" description="Low complexity" evidence="13">
    <location>
        <begin position="112"/>
        <end position="123"/>
    </location>
</feature>
<evidence type="ECO:0000256" key="9">
    <source>
        <dbReference type="ARBA" id="ARBA00023049"/>
    </source>
</evidence>
<comment type="similarity">
    <text evidence="2 12">Belongs to the peptidase M3 family.</text>
</comment>
<keyword evidence="3 12" id="KW-0645">Protease</keyword>
<dbReference type="InterPro" id="IPR024079">
    <property type="entry name" value="MetalloPept_cat_dom_sf"/>
</dbReference>
<dbReference type="GO" id="GO:0006811">
    <property type="term" value="P:monoatomic ion transport"/>
    <property type="evidence" value="ECO:0007669"/>
    <property type="project" value="UniProtKB-KW"/>
</dbReference>
<feature type="transmembrane region" description="Helical" evidence="14">
    <location>
        <begin position="340"/>
        <end position="362"/>
    </location>
</feature>
<feature type="transmembrane region" description="Helical" evidence="14">
    <location>
        <begin position="306"/>
        <end position="328"/>
    </location>
</feature>
<feature type="region of interest" description="Disordered" evidence="13">
    <location>
        <begin position="103"/>
        <end position="147"/>
    </location>
</feature>
<keyword evidence="9 12" id="KW-0482">Metalloprotease</keyword>
<feature type="transmembrane region" description="Helical" evidence="14">
    <location>
        <begin position="507"/>
        <end position="529"/>
    </location>
</feature>
<dbReference type="Pfam" id="PF01432">
    <property type="entry name" value="Peptidase_M3"/>
    <property type="match status" value="1"/>
</dbReference>
<evidence type="ECO:0000256" key="12">
    <source>
        <dbReference type="RuleBase" id="RU003435"/>
    </source>
</evidence>
<feature type="transmembrane region" description="Helical" evidence="14">
    <location>
        <begin position="435"/>
        <end position="453"/>
    </location>
</feature>
<evidence type="ECO:0000313" key="17">
    <source>
        <dbReference type="EMBL" id="KAF5247066.1"/>
    </source>
</evidence>
<name>A0AAN6HK38_FUSAU</name>
<dbReference type="Gene3D" id="1.20.1050.40">
    <property type="entry name" value="Endopeptidase. Chain P, domain 1"/>
    <property type="match status" value="1"/>
</dbReference>
<dbReference type="Gene3D" id="3.40.390.10">
    <property type="entry name" value="Collagenase (Catalytic Domain)"/>
    <property type="match status" value="1"/>
</dbReference>
<evidence type="ECO:0000256" key="7">
    <source>
        <dbReference type="ARBA" id="ARBA00022833"/>
    </source>
</evidence>
<dbReference type="InterPro" id="IPR001567">
    <property type="entry name" value="Pept_M3A_M3B_dom"/>
</dbReference>
<feature type="transmembrane region" description="Helical" evidence="14">
    <location>
        <begin position="403"/>
        <end position="423"/>
    </location>
</feature>
<dbReference type="InterPro" id="IPR024080">
    <property type="entry name" value="Neurolysin/TOP_N"/>
</dbReference>
<dbReference type="SUPFAM" id="SSF55486">
    <property type="entry name" value="Metalloproteases ('zincins'), catalytic domain"/>
    <property type="match status" value="1"/>
</dbReference>
<evidence type="ECO:0000256" key="4">
    <source>
        <dbReference type="ARBA" id="ARBA00022692"/>
    </source>
</evidence>
<evidence type="ECO:0000259" key="16">
    <source>
        <dbReference type="Pfam" id="PF01794"/>
    </source>
</evidence>
<dbReference type="InterPro" id="IPR045090">
    <property type="entry name" value="Pept_M3A_M3B"/>
</dbReference>
<dbReference type="PANTHER" id="PTHR11804:SF84">
    <property type="entry name" value="SACCHAROLYSIN"/>
    <property type="match status" value="1"/>
</dbReference>
<evidence type="ECO:0000256" key="2">
    <source>
        <dbReference type="ARBA" id="ARBA00006040"/>
    </source>
</evidence>
<keyword evidence="8 14" id="KW-1133">Transmembrane helix</keyword>
<protein>
    <recommendedName>
        <fullName evidence="19">Mitochondrial intermediate peptidase</fullName>
    </recommendedName>
</protein>
<keyword evidence="18" id="KW-1185">Reference proteome</keyword>
<comment type="caution">
    <text evidence="17">The sequence shown here is derived from an EMBL/GenBank/DDBJ whole genome shotgun (WGS) entry which is preliminary data.</text>
</comment>
<organism evidence="17 18">
    <name type="scientific">Fusarium austroamericanum</name>
    <dbReference type="NCBI Taxonomy" id="282268"/>
    <lineage>
        <taxon>Eukaryota</taxon>
        <taxon>Fungi</taxon>
        <taxon>Dikarya</taxon>
        <taxon>Ascomycota</taxon>
        <taxon>Pezizomycotina</taxon>
        <taxon>Sordariomycetes</taxon>
        <taxon>Hypocreomycetidae</taxon>
        <taxon>Hypocreales</taxon>
        <taxon>Nectriaceae</taxon>
        <taxon>Fusarium</taxon>
    </lineage>
</organism>
<evidence type="ECO:0000256" key="10">
    <source>
        <dbReference type="ARBA" id="ARBA00023065"/>
    </source>
</evidence>
<dbReference type="GO" id="GO:0004222">
    <property type="term" value="F:metalloendopeptidase activity"/>
    <property type="evidence" value="ECO:0007669"/>
    <property type="project" value="InterPro"/>
</dbReference>
<keyword evidence="5 12" id="KW-0479">Metal-binding</keyword>
<keyword evidence="7 12" id="KW-0862">Zinc</keyword>
<feature type="domain" description="Peptidase M3A/M3B catalytic" evidence="15">
    <location>
        <begin position="800"/>
        <end position="1245"/>
    </location>
</feature>
<dbReference type="InterPro" id="IPR013130">
    <property type="entry name" value="Fe3_Rdtase_TM_dom"/>
</dbReference>
<evidence type="ECO:0000256" key="8">
    <source>
        <dbReference type="ARBA" id="ARBA00022989"/>
    </source>
</evidence>
<dbReference type="GO" id="GO:0006518">
    <property type="term" value="P:peptide metabolic process"/>
    <property type="evidence" value="ECO:0007669"/>
    <property type="project" value="TreeGrafter"/>
</dbReference>
<feature type="transmembrane region" description="Helical" evidence="14">
    <location>
        <begin position="260"/>
        <end position="280"/>
    </location>
</feature>
<dbReference type="CDD" id="cd06455">
    <property type="entry name" value="M3A_TOP"/>
    <property type="match status" value="1"/>
</dbReference>
<dbReference type="Proteomes" id="UP000537989">
    <property type="component" value="Unassembled WGS sequence"/>
</dbReference>
<feature type="compositionally biased region" description="Basic residues" evidence="13">
    <location>
        <begin position="124"/>
        <end position="138"/>
    </location>
</feature>
<evidence type="ECO:0000256" key="13">
    <source>
        <dbReference type="SAM" id="MobiDB-lite"/>
    </source>
</evidence>
<dbReference type="GO" id="GO:0016491">
    <property type="term" value="F:oxidoreductase activity"/>
    <property type="evidence" value="ECO:0007669"/>
    <property type="project" value="UniProtKB-ARBA"/>
</dbReference>
<sequence>MYNPTCSFACRQVIRKQPLSCTPTESTENHGTAHNPVTTPPDCFVQDSTFLKTMALCIDTYCPLAGNPSISLIQDYWASHLGTGTIGDYQYVPAMSYEDALAKAKDEESKASHNTTSSSSHNTSGHHMKRNPLLRRHGGHDTSSPEGLSTFNVSSSLPITAGGSNPLNETSFVGPSDWQLQYNYLYDFKTNEAGHTTMTLIIIFVGVFLPTVLSLLRFIPGLTQSRGWTYWQSFLVYPAAFGRQHRKPNVAGNVPNRGQALYILLISILNIILWLGPYTIHQPQASFSSLKMQTISIVGNRAGDMAMGNVVVLFLFSTRNNILLYVTDWSHSTYLLLHRWLGYWAIFHTIVHSAMLLANYVIQGTYEEELVREYWIWGIVGTVAVCAILPCSLLPVRQKVYEFFLGSHIVLALIFIIGYYYHIWYLYKYNWGYEIFAFVAGGIWGLEHIIRLASMAWQGSRTATISAIADVDGEYIRIEIDGKPLKDGVAYLAFPTLSWRFWETHPFSVACSGALIMILLLVVKCGQLFDIGSIYGRFFHIRPKLVENTGSRPLSHSQAAKRWISSWVGDDQRIPGVITMSSRGAIPLPPSFENLTPDGILTEAQDIIDSTSALHDTLAATFTAATADFPGVIRPIVDDTNRAACRLRVLTTLLGQLSPDRGLRHAAQQAEIRVAASQASILMRSDIAFLVAAVYEKDKIAPDGNLDEKDRHLLAHMHDEYVCSGACLPSDDKREDLRVALEEINDLRCEAQVAFTEEEDGIWFQRSDLAGVPENALESMTQEGSRIRVTYRNDHVTAVMRHAVSSEIRRKFALAQQNRLPDNVVRLAKLVALRDHVARLLGFEHHGALKITDKMAPSVAYVEDQLNDLQKRLKPIAIAEINKLLRLKEMDSGAGELYSWDRAYYLHKQNQENFSVDHALLAEYFEVIHTLQGMLKVFNELFGIKFMRIKTSVWHGSVVAYEACDTPDEGGNFLGHLYVDIFDRNGKYRGAHHVMIQPGFIVANGEKHYPASALVCSFPNPTLSRPSLLQHSEVKSMFHELGHAIHNIVARTKYSIPHSRDFIEIPSIMMENWIWLPDILVRLGRHYDTYQALPRDLAEGLARTRNANRASNILAQIQPALFDLAIHTPPTHKDALEMDTTAIWNLTKRNILPYSFGPTPQDLGAGQARFAHMFRKNDGGYFAYPLSMVYAADMFACAFSRDPMDPKAGRRYRYQVLEPGSSRAEMEILKDFLGREPSCKTILDELCQ</sequence>
<keyword evidence="10" id="KW-0406">Ion transport</keyword>
<keyword evidence="11 14" id="KW-0472">Membrane</keyword>
<feature type="transmembrane region" description="Helical" evidence="14">
    <location>
        <begin position="374"/>
        <end position="396"/>
    </location>
</feature>
<dbReference type="AlphaFoldDB" id="A0AAN6HK38"/>
<dbReference type="Gene3D" id="1.10.1370.10">
    <property type="entry name" value="Neurolysin, domain 3"/>
    <property type="match status" value="1"/>
</dbReference>
<proteinExistence type="inferred from homology"/>
<feature type="transmembrane region" description="Helical" evidence="14">
    <location>
        <begin position="198"/>
        <end position="219"/>
    </location>
</feature>
<evidence type="ECO:0000256" key="1">
    <source>
        <dbReference type="ARBA" id="ARBA00004141"/>
    </source>
</evidence>
<evidence type="ECO:0000256" key="14">
    <source>
        <dbReference type="SAM" id="Phobius"/>
    </source>
</evidence>
<evidence type="ECO:0000256" key="3">
    <source>
        <dbReference type="ARBA" id="ARBA00022670"/>
    </source>
</evidence>
<feature type="domain" description="Ferric oxidoreductase" evidence="16">
    <location>
        <begin position="303"/>
        <end position="418"/>
    </location>
</feature>
<accession>A0AAN6HK38</accession>
<keyword evidence="6 12" id="KW-0378">Hydrolase</keyword>
<keyword evidence="4 14" id="KW-0812">Transmembrane</keyword>
<gene>
    <name evidence="17" type="ORF">FAUST_918</name>
</gene>
<dbReference type="PANTHER" id="PTHR11804">
    <property type="entry name" value="PROTEASE M3 THIMET OLIGOPEPTIDASE-RELATED"/>
    <property type="match status" value="1"/>
</dbReference>
<evidence type="ECO:0000256" key="6">
    <source>
        <dbReference type="ARBA" id="ARBA00022801"/>
    </source>
</evidence>
<dbReference type="EMBL" id="JAAMOD010000021">
    <property type="protein sequence ID" value="KAF5247066.1"/>
    <property type="molecule type" value="Genomic_DNA"/>
</dbReference>
<evidence type="ECO:0008006" key="19">
    <source>
        <dbReference type="Google" id="ProtNLM"/>
    </source>
</evidence>
<dbReference type="InterPro" id="IPR024077">
    <property type="entry name" value="Neurolysin/TOP_dom2"/>
</dbReference>